<dbReference type="InterPro" id="IPR036869">
    <property type="entry name" value="J_dom_sf"/>
</dbReference>
<dbReference type="PANTHER" id="PTHR43096:SF52">
    <property type="entry name" value="DNAJ HOMOLOG 1, MITOCHONDRIAL-RELATED"/>
    <property type="match status" value="1"/>
</dbReference>
<evidence type="ECO:0000259" key="2">
    <source>
        <dbReference type="PROSITE" id="PS50076"/>
    </source>
</evidence>
<reference evidence="3 4" key="1">
    <citation type="journal article" date="2020" name="Sci. Rep.">
        <title>A novel cyanobacterial geosmin producer, revising GeoA distribution and dispersion patterns in Bacteria.</title>
        <authorList>
            <person name="Churro C."/>
            <person name="Semedo-Aguiar A.P."/>
            <person name="Silva A.D."/>
            <person name="Pereira-Leal J.B."/>
            <person name="Leite R.B."/>
        </authorList>
    </citation>
    <scope>NUCLEOTIDE SEQUENCE [LARGE SCALE GENOMIC DNA]</scope>
    <source>
        <strain evidence="3 4">IPMA8</strain>
    </source>
</reference>
<dbReference type="Pfam" id="PF01556">
    <property type="entry name" value="DnaJ_C"/>
    <property type="match status" value="1"/>
</dbReference>
<dbReference type="InterPro" id="IPR008971">
    <property type="entry name" value="HSP40/DnaJ_pept-bd"/>
</dbReference>
<evidence type="ECO:0000313" key="3">
    <source>
        <dbReference type="EMBL" id="NQE36781.1"/>
    </source>
</evidence>
<dbReference type="Gene3D" id="1.10.287.110">
    <property type="entry name" value="DnaJ domain"/>
    <property type="match status" value="1"/>
</dbReference>
<dbReference type="EMBL" id="SRRZ01000097">
    <property type="protein sequence ID" value="NQE36781.1"/>
    <property type="molecule type" value="Genomic_DNA"/>
</dbReference>
<dbReference type="PROSITE" id="PS00636">
    <property type="entry name" value="DNAJ_1"/>
    <property type="match status" value="1"/>
</dbReference>
<dbReference type="Gene3D" id="2.60.260.20">
    <property type="entry name" value="Urease metallochaperone UreE, N-terminal domain"/>
    <property type="match status" value="2"/>
</dbReference>
<dbReference type="PRINTS" id="PR00625">
    <property type="entry name" value="JDOMAIN"/>
</dbReference>
<dbReference type="CDD" id="cd10747">
    <property type="entry name" value="DnaJ_C"/>
    <property type="match status" value="1"/>
</dbReference>
<feature type="domain" description="J" evidence="2">
    <location>
        <begin position="9"/>
        <end position="74"/>
    </location>
</feature>
<dbReference type="InterPro" id="IPR018253">
    <property type="entry name" value="DnaJ_domain_CS"/>
</dbReference>
<dbReference type="SMART" id="SM00271">
    <property type="entry name" value="DnaJ"/>
    <property type="match status" value="1"/>
</dbReference>
<dbReference type="SUPFAM" id="SSF49493">
    <property type="entry name" value="HSP40/DnaJ peptide-binding domain"/>
    <property type="match status" value="2"/>
</dbReference>
<comment type="caution">
    <text evidence="3">The sequence shown here is derived from an EMBL/GenBank/DDBJ whole genome shotgun (WGS) entry which is preliminary data.</text>
</comment>
<dbReference type="Pfam" id="PF00226">
    <property type="entry name" value="DnaJ"/>
    <property type="match status" value="1"/>
</dbReference>
<dbReference type="InterPro" id="IPR002939">
    <property type="entry name" value="DnaJ_C"/>
</dbReference>
<keyword evidence="1" id="KW-0143">Chaperone</keyword>
<dbReference type="InterPro" id="IPR001623">
    <property type="entry name" value="DnaJ_domain"/>
</dbReference>
<dbReference type="PROSITE" id="PS50076">
    <property type="entry name" value="DNAJ_2"/>
    <property type="match status" value="1"/>
</dbReference>
<dbReference type="SUPFAM" id="SSF46565">
    <property type="entry name" value="Chaperone J-domain"/>
    <property type="match status" value="1"/>
</dbReference>
<name>A0ABX2D2Q8_9CYAN</name>
<evidence type="ECO:0000256" key="1">
    <source>
        <dbReference type="ARBA" id="ARBA00023186"/>
    </source>
</evidence>
<protein>
    <submittedName>
        <fullName evidence="3">Chaperone protein DnaJ</fullName>
    </submittedName>
</protein>
<organism evidence="3 4">
    <name type="scientific">Microcoleus asticus IPMA8</name>
    <dbReference type="NCBI Taxonomy" id="2563858"/>
    <lineage>
        <taxon>Bacteria</taxon>
        <taxon>Bacillati</taxon>
        <taxon>Cyanobacteriota</taxon>
        <taxon>Cyanophyceae</taxon>
        <taxon>Oscillatoriophycideae</taxon>
        <taxon>Oscillatoriales</taxon>
        <taxon>Microcoleaceae</taxon>
        <taxon>Microcoleus</taxon>
        <taxon>Microcoleus asticus</taxon>
    </lineage>
</organism>
<dbReference type="CDD" id="cd06257">
    <property type="entry name" value="DnaJ"/>
    <property type="match status" value="1"/>
</dbReference>
<proteinExistence type="predicted"/>
<sequence length="334" mass="36876">MPTATDFKDYYEILGVSKSATPEEIKKAYRKLARKYHPDLNPGDKKAEAKFKDLNEANEVLSDPQKRQKYDQFGQHWRQAEAGPAPSPRGAGVGVEGFDFDQYSNFDDFINDLLGRVGSGGRTGRRVYTYGTGTADTTGFDEYEDIFGGGSRTSAPAPDTEAAIALTFSEAFHGVQKRLQLDDETINVRIPAGAKPGSRIRIKGKGRASPFSQSKGDLYLTIELLPHSFFRFEGDDIVSEIPIRPDEAVLGSQIKVPTPDGSVTMSIPAGVRSGQSLRLRGKGWPKPKDGRSDQIVKLQIVSPKDISQIERDCYEKIRANSSFNPRADLEEVRL</sequence>
<dbReference type="Proteomes" id="UP000702425">
    <property type="component" value="Unassembled WGS sequence"/>
</dbReference>
<dbReference type="RefSeq" id="WP_172190647.1">
    <property type="nucleotide sequence ID" value="NZ_CAWPPK010000315.1"/>
</dbReference>
<evidence type="ECO:0000313" key="4">
    <source>
        <dbReference type="Proteomes" id="UP000702425"/>
    </source>
</evidence>
<gene>
    <name evidence="3" type="primary">dnaJ_4</name>
    <name evidence="3" type="ORF">E5S67_04546</name>
</gene>
<accession>A0ABX2D2Q8</accession>
<dbReference type="PANTHER" id="PTHR43096">
    <property type="entry name" value="DNAJ HOMOLOG 1, MITOCHONDRIAL-RELATED"/>
    <property type="match status" value="1"/>
</dbReference>
<keyword evidence="4" id="KW-1185">Reference proteome</keyword>